<evidence type="ECO:0000313" key="5">
    <source>
        <dbReference type="EMBL" id="KAH8020943.1"/>
    </source>
</evidence>
<keyword evidence="2 3" id="KW-0808">Transferase</keyword>
<dbReference type="EMBL" id="JABSTU010000009">
    <property type="protein sequence ID" value="KAH8020943.1"/>
    <property type="molecule type" value="Genomic_DNA"/>
</dbReference>
<sequence>MLLGTHVAELRARVRFVSCPNLFKVMEELKLKIKESIKTRIERIPLIKRGTPVPNYYTTSDERILEYDFDKIVFEEKSKYQHVKILHSPTLGNCLLLDDLQNLAEKDINYTHGLMKYPSVSYADKEVLILGGGDGGLLCEHWDFIKKIVTMGLAVLRVNGLFLNHAIGVSCPSALETYEELLKELPFKLTFSKHTAHVPSFMEEYPSLTLSHQLFAFVARYAPTGVTSRHPGWCVAIFDLARGAPTRSARRSYSGAHAALHDVTSAIRSFSQSYRPLSFLLLLTPFFRGETDSQISSSGERGCYSVPQ</sequence>
<comment type="caution">
    <text evidence="3">Lacks conserved residue(s) required for the propagation of feature annotation.</text>
</comment>
<dbReference type="PANTHER" id="PTHR46315:SF1">
    <property type="entry name" value="SPERMINE SYNTHASE"/>
    <property type="match status" value="1"/>
</dbReference>
<proteinExistence type="inferred from homology"/>
<dbReference type="PROSITE" id="PS01330">
    <property type="entry name" value="PABS_1"/>
    <property type="match status" value="1"/>
</dbReference>
<evidence type="ECO:0000259" key="4">
    <source>
        <dbReference type="PROSITE" id="PS51006"/>
    </source>
</evidence>
<keyword evidence="6" id="KW-1185">Reference proteome</keyword>
<evidence type="ECO:0000256" key="1">
    <source>
        <dbReference type="ARBA" id="ARBA00007867"/>
    </source>
</evidence>
<dbReference type="GO" id="GO:0016768">
    <property type="term" value="F:spermine synthase activity"/>
    <property type="evidence" value="ECO:0007669"/>
    <property type="project" value="InterPro"/>
</dbReference>
<reference evidence="5" key="1">
    <citation type="journal article" date="2020" name="Cell">
        <title>Large-Scale Comparative Analyses of Tick Genomes Elucidate Their Genetic Diversity and Vector Capacities.</title>
        <authorList>
            <consortium name="Tick Genome and Microbiome Consortium (TIGMIC)"/>
            <person name="Jia N."/>
            <person name="Wang J."/>
            <person name="Shi W."/>
            <person name="Du L."/>
            <person name="Sun Y."/>
            <person name="Zhan W."/>
            <person name="Jiang J.F."/>
            <person name="Wang Q."/>
            <person name="Zhang B."/>
            <person name="Ji P."/>
            <person name="Bell-Sakyi L."/>
            <person name="Cui X.M."/>
            <person name="Yuan T.T."/>
            <person name="Jiang B.G."/>
            <person name="Yang W.F."/>
            <person name="Lam T.T."/>
            <person name="Chang Q.C."/>
            <person name="Ding S.J."/>
            <person name="Wang X.J."/>
            <person name="Zhu J.G."/>
            <person name="Ruan X.D."/>
            <person name="Zhao L."/>
            <person name="Wei J.T."/>
            <person name="Ye R.Z."/>
            <person name="Que T.C."/>
            <person name="Du C.H."/>
            <person name="Zhou Y.H."/>
            <person name="Cheng J.X."/>
            <person name="Dai P.F."/>
            <person name="Guo W.B."/>
            <person name="Han X.H."/>
            <person name="Huang E.J."/>
            <person name="Li L.F."/>
            <person name="Wei W."/>
            <person name="Gao Y.C."/>
            <person name="Liu J.Z."/>
            <person name="Shao H.Z."/>
            <person name="Wang X."/>
            <person name="Wang C.C."/>
            <person name="Yang T.C."/>
            <person name="Huo Q.B."/>
            <person name="Li W."/>
            <person name="Chen H.Y."/>
            <person name="Chen S.E."/>
            <person name="Zhou L.G."/>
            <person name="Ni X.B."/>
            <person name="Tian J.H."/>
            <person name="Sheng Y."/>
            <person name="Liu T."/>
            <person name="Pan Y.S."/>
            <person name="Xia L.Y."/>
            <person name="Li J."/>
            <person name="Zhao F."/>
            <person name="Cao W.C."/>
        </authorList>
    </citation>
    <scope>NUCLEOTIDE SEQUENCE</scope>
    <source>
        <strain evidence="5">Rmic-2018</strain>
    </source>
</reference>
<protein>
    <recommendedName>
        <fullName evidence="4">PABS domain-containing protein</fullName>
    </recommendedName>
</protein>
<dbReference type="Proteomes" id="UP000821866">
    <property type="component" value="Chromosome 7"/>
</dbReference>
<dbReference type="InterPro" id="IPR035246">
    <property type="entry name" value="Spermidine_synt_N"/>
</dbReference>
<dbReference type="VEuPathDB" id="VectorBase:LOC119174498"/>
<dbReference type="InterPro" id="IPR015576">
    <property type="entry name" value="Spermine_synthase_animal"/>
</dbReference>
<comment type="caution">
    <text evidence="5">The sequence shown here is derived from an EMBL/GenBank/DDBJ whole genome shotgun (WGS) entry which is preliminary data.</text>
</comment>
<name>A0A9J6DFQ7_RHIMP</name>
<dbReference type="SUPFAM" id="SSF53335">
    <property type="entry name" value="S-adenosyl-L-methionine-dependent methyltransferases"/>
    <property type="match status" value="1"/>
</dbReference>
<accession>A0A9J6DFQ7</accession>
<comment type="similarity">
    <text evidence="1">Belongs to the spermidine/spermine synthase family.</text>
</comment>
<dbReference type="GO" id="GO:0006597">
    <property type="term" value="P:spermine biosynthetic process"/>
    <property type="evidence" value="ECO:0007669"/>
    <property type="project" value="InterPro"/>
</dbReference>
<evidence type="ECO:0000313" key="6">
    <source>
        <dbReference type="Proteomes" id="UP000821866"/>
    </source>
</evidence>
<organism evidence="5 6">
    <name type="scientific">Rhipicephalus microplus</name>
    <name type="common">Cattle tick</name>
    <name type="synonym">Boophilus microplus</name>
    <dbReference type="NCBI Taxonomy" id="6941"/>
    <lineage>
        <taxon>Eukaryota</taxon>
        <taxon>Metazoa</taxon>
        <taxon>Ecdysozoa</taxon>
        <taxon>Arthropoda</taxon>
        <taxon>Chelicerata</taxon>
        <taxon>Arachnida</taxon>
        <taxon>Acari</taxon>
        <taxon>Parasitiformes</taxon>
        <taxon>Ixodida</taxon>
        <taxon>Ixodoidea</taxon>
        <taxon>Ixodidae</taxon>
        <taxon>Rhipicephalinae</taxon>
        <taxon>Rhipicephalus</taxon>
        <taxon>Boophilus</taxon>
    </lineage>
</organism>
<dbReference type="PROSITE" id="PS51006">
    <property type="entry name" value="PABS_2"/>
    <property type="match status" value="1"/>
</dbReference>
<dbReference type="Gene3D" id="2.30.140.10">
    <property type="entry name" value="Spermidine synthase, tetramerisation domain"/>
    <property type="match status" value="1"/>
</dbReference>
<dbReference type="AlphaFoldDB" id="A0A9J6DFQ7"/>
<keyword evidence="3" id="KW-0620">Polyamine biosynthesis</keyword>
<gene>
    <name evidence="5" type="ORF">HPB51_010333</name>
</gene>
<evidence type="ECO:0000256" key="3">
    <source>
        <dbReference type="PROSITE-ProRule" id="PRU00354"/>
    </source>
</evidence>
<reference evidence="5" key="2">
    <citation type="submission" date="2021-09" db="EMBL/GenBank/DDBJ databases">
        <authorList>
            <person name="Jia N."/>
            <person name="Wang J."/>
            <person name="Shi W."/>
            <person name="Du L."/>
            <person name="Sun Y."/>
            <person name="Zhan W."/>
            <person name="Jiang J."/>
            <person name="Wang Q."/>
            <person name="Zhang B."/>
            <person name="Ji P."/>
            <person name="Sakyi L.B."/>
            <person name="Cui X."/>
            <person name="Yuan T."/>
            <person name="Jiang B."/>
            <person name="Yang W."/>
            <person name="Lam T.T.-Y."/>
            <person name="Chang Q."/>
            <person name="Ding S."/>
            <person name="Wang X."/>
            <person name="Zhu J."/>
            <person name="Ruan X."/>
            <person name="Zhao L."/>
            <person name="Wei J."/>
            <person name="Que T."/>
            <person name="Du C."/>
            <person name="Cheng J."/>
            <person name="Dai P."/>
            <person name="Han X."/>
            <person name="Huang E."/>
            <person name="Gao Y."/>
            <person name="Liu J."/>
            <person name="Shao H."/>
            <person name="Ye R."/>
            <person name="Li L."/>
            <person name="Wei W."/>
            <person name="Wang X."/>
            <person name="Wang C."/>
            <person name="Huo Q."/>
            <person name="Li W."/>
            <person name="Guo W."/>
            <person name="Chen H."/>
            <person name="Chen S."/>
            <person name="Zhou L."/>
            <person name="Zhou L."/>
            <person name="Ni X."/>
            <person name="Tian J."/>
            <person name="Zhou Y."/>
            <person name="Sheng Y."/>
            <person name="Liu T."/>
            <person name="Pan Y."/>
            <person name="Xia L."/>
            <person name="Li J."/>
            <person name="Zhao F."/>
            <person name="Cao W."/>
        </authorList>
    </citation>
    <scope>NUCLEOTIDE SEQUENCE</scope>
    <source>
        <strain evidence="5">Rmic-2018</strain>
        <tissue evidence="5">Larvae</tissue>
    </source>
</reference>
<dbReference type="InterPro" id="IPR030374">
    <property type="entry name" value="PABS"/>
</dbReference>
<dbReference type="InterPro" id="IPR037163">
    <property type="entry name" value="Spermidine_synt_N_sf"/>
</dbReference>
<feature type="domain" description="PABS" evidence="4">
    <location>
        <begin position="54"/>
        <end position="140"/>
    </location>
</feature>
<dbReference type="PANTHER" id="PTHR46315">
    <property type="entry name" value="SPERMINE SYNTHASE"/>
    <property type="match status" value="1"/>
</dbReference>
<dbReference type="InterPro" id="IPR029063">
    <property type="entry name" value="SAM-dependent_MTases_sf"/>
</dbReference>
<dbReference type="InterPro" id="IPR030373">
    <property type="entry name" value="PABS_CS"/>
</dbReference>
<evidence type="ECO:0000256" key="2">
    <source>
        <dbReference type="ARBA" id="ARBA00022679"/>
    </source>
</evidence>
<dbReference type="Pfam" id="PF17284">
    <property type="entry name" value="Spermine_synt_N"/>
    <property type="match status" value="1"/>
</dbReference>